<evidence type="ECO:0000259" key="3">
    <source>
        <dbReference type="Pfam" id="PF00823"/>
    </source>
</evidence>
<evidence type="ECO:0000256" key="2">
    <source>
        <dbReference type="SAM" id="MobiDB-lite"/>
    </source>
</evidence>
<name>A0AAJ1SAM7_9MYCO</name>
<accession>A0AAJ1SAM7</accession>
<feature type="region of interest" description="Disordered" evidence="2">
    <location>
        <begin position="387"/>
        <end position="438"/>
    </location>
</feature>
<evidence type="ECO:0000313" key="6">
    <source>
        <dbReference type="Proteomes" id="UP001229081"/>
    </source>
</evidence>
<reference evidence="5" key="1">
    <citation type="submission" date="2023-06" db="EMBL/GenBank/DDBJ databases">
        <title>Identification of two novel mycobacterium reveal diversities and complexities of Mycobacterium gordonae clade.</title>
        <authorList>
            <person name="Matsumoto Y."/>
            <person name="Nakamura S."/>
            <person name="Motooka D."/>
            <person name="Fukushima K."/>
        </authorList>
    </citation>
    <scope>NUCLEOTIDE SEQUENCE</scope>
    <source>
        <strain evidence="5">TY812</strain>
    </source>
</reference>
<feature type="region of interest" description="Disordered" evidence="2">
    <location>
        <begin position="231"/>
        <end position="257"/>
    </location>
</feature>
<dbReference type="Pfam" id="PF18878">
    <property type="entry name" value="PPE-PPW"/>
    <property type="match status" value="1"/>
</dbReference>
<feature type="domain" description="PPE-PPW subfamily C-terminal" evidence="4">
    <location>
        <begin position="319"/>
        <end position="361"/>
    </location>
</feature>
<evidence type="ECO:0000256" key="1">
    <source>
        <dbReference type="ARBA" id="ARBA00010652"/>
    </source>
</evidence>
<dbReference type="Gene3D" id="1.20.1260.20">
    <property type="entry name" value="PPE superfamily"/>
    <property type="match status" value="1"/>
</dbReference>
<comment type="caution">
    <text evidence="5">The sequence shown here is derived from an EMBL/GenBank/DDBJ whole genome shotgun (WGS) entry which is preliminary data.</text>
</comment>
<feature type="region of interest" description="Disordered" evidence="2">
    <location>
        <begin position="349"/>
        <end position="375"/>
    </location>
</feature>
<dbReference type="RefSeq" id="WP_133437125.1">
    <property type="nucleotide sequence ID" value="NZ_JAUFSA010000004.1"/>
</dbReference>
<feature type="domain" description="PPE" evidence="3">
    <location>
        <begin position="11"/>
        <end position="172"/>
    </location>
</feature>
<evidence type="ECO:0000259" key="4">
    <source>
        <dbReference type="Pfam" id="PF18878"/>
    </source>
</evidence>
<dbReference type="Pfam" id="PF00823">
    <property type="entry name" value="PPE"/>
    <property type="match status" value="1"/>
</dbReference>
<dbReference type="InterPro" id="IPR000030">
    <property type="entry name" value="PPE_dom"/>
</dbReference>
<dbReference type="EMBL" id="JAUFSA010000004">
    <property type="protein sequence ID" value="MDP7739237.1"/>
    <property type="molecule type" value="Genomic_DNA"/>
</dbReference>
<dbReference type="PANTHER" id="PTHR46766">
    <property type="entry name" value="GLUTAMINE-RICH PROTEIN 2"/>
    <property type="match status" value="1"/>
</dbReference>
<dbReference type="InterPro" id="IPR038332">
    <property type="entry name" value="PPE_sf"/>
</dbReference>
<dbReference type="Proteomes" id="UP001229081">
    <property type="component" value="Unassembled WGS sequence"/>
</dbReference>
<dbReference type="SUPFAM" id="SSF140459">
    <property type="entry name" value="PE/PPE dimer-like"/>
    <property type="match status" value="1"/>
</dbReference>
<dbReference type="GO" id="GO:0052572">
    <property type="term" value="P:response to host immune response"/>
    <property type="evidence" value="ECO:0007669"/>
    <property type="project" value="TreeGrafter"/>
</dbReference>
<sequence length="438" mass="43534">MAVDAIVPPIWVAAPPEVHSTLLTTGATAAGIAAAATSWTQLGAQYVSALAELEGIIAVIQANYQGPAAEQFVAAHQPMLLWLADVAAKSAVAAVSHADIAAAYEGAVVAMPSLGELFENHFVHGVLIGTNFFGVNTIPIGLNEADYERMWQLAADVMTGWDAVSTTAADSVPPTPMSPLTLMPGVGEAGLASASAASSLNLAQAQTGGVAMTGADMVSNKLLVGKASTSPLSFTDRVPANQGQNAADPNNAEKGLQPQNMAGSLLQQMGSVGPSAAQSATQGPGQLLTSAPQQLASAPQQLSSMLTQFAGSSGGSTPQSTMPVGFAGTGALRGFNPAGMTSLAGGALGTGPSKPLMPSTWGAAPTSAAQSLSESARGISPVAAGLSGGSAASGSGAGGGMMGTGAHRQNSRPQRVSRYADDTAEDAGSDEGAHTMTR</sequence>
<evidence type="ECO:0000313" key="5">
    <source>
        <dbReference type="EMBL" id="MDP7739237.1"/>
    </source>
</evidence>
<dbReference type="PANTHER" id="PTHR46766:SF1">
    <property type="entry name" value="GLUTAMINE-RICH PROTEIN 2"/>
    <property type="match status" value="1"/>
</dbReference>
<dbReference type="InterPro" id="IPR043641">
    <property type="entry name" value="PPE-PPW_C"/>
</dbReference>
<protein>
    <submittedName>
        <fullName evidence="5">PPE domain-containing protein</fullName>
    </submittedName>
</protein>
<gene>
    <name evidence="5" type="ORF">QXL92_31380</name>
</gene>
<organism evidence="5 6">
    <name type="scientific">Mycobacterium paragordonae</name>
    <dbReference type="NCBI Taxonomy" id="1389713"/>
    <lineage>
        <taxon>Bacteria</taxon>
        <taxon>Bacillati</taxon>
        <taxon>Actinomycetota</taxon>
        <taxon>Actinomycetes</taxon>
        <taxon>Mycobacteriales</taxon>
        <taxon>Mycobacteriaceae</taxon>
        <taxon>Mycobacterium</taxon>
    </lineage>
</organism>
<dbReference type="AlphaFoldDB" id="A0AAJ1SAM7"/>
<proteinExistence type="inferred from homology"/>
<comment type="similarity">
    <text evidence="1">Belongs to the mycobacterial PPE family.</text>
</comment>